<reference evidence="1" key="1">
    <citation type="submission" date="2022-07" db="EMBL/GenBank/DDBJ databases">
        <title>Genome Sequence of Phlebia brevispora.</title>
        <authorList>
            <person name="Buettner E."/>
        </authorList>
    </citation>
    <scope>NUCLEOTIDE SEQUENCE</scope>
    <source>
        <strain evidence="1">MPL23</strain>
    </source>
</reference>
<dbReference type="Proteomes" id="UP001148662">
    <property type="component" value="Unassembled WGS sequence"/>
</dbReference>
<keyword evidence="2" id="KW-1185">Reference proteome</keyword>
<accession>A0ACC1TDD6</accession>
<dbReference type="EMBL" id="JANHOG010000066">
    <property type="protein sequence ID" value="KAJ3558778.1"/>
    <property type="molecule type" value="Genomic_DNA"/>
</dbReference>
<evidence type="ECO:0000313" key="2">
    <source>
        <dbReference type="Proteomes" id="UP001148662"/>
    </source>
</evidence>
<name>A0ACC1TDD6_9APHY</name>
<protein>
    <submittedName>
        <fullName evidence="1">Uncharacterized protein</fullName>
    </submittedName>
</protein>
<gene>
    <name evidence="1" type="ORF">NM688_g729</name>
</gene>
<organism evidence="1 2">
    <name type="scientific">Phlebia brevispora</name>
    <dbReference type="NCBI Taxonomy" id="194682"/>
    <lineage>
        <taxon>Eukaryota</taxon>
        <taxon>Fungi</taxon>
        <taxon>Dikarya</taxon>
        <taxon>Basidiomycota</taxon>
        <taxon>Agaricomycotina</taxon>
        <taxon>Agaricomycetes</taxon>
        <taxon>Polyporales</taxon>
        <taxon>Meruliaceae</taxon>
        <taxon>Phlebia</taxon>
    </lineage>
</organism>
<evidence type="ECO:0000313" key="1">
    <source>
        <dbReference type="EMBL" id="KAJ3558778.1"/>
    </source>
</evidence>
<sequence length="432" mass="50050">MHIRLKWDILSLDAYHPHADIWQERAHIRSLAPLEGLPLTLVPTRKSPRPPILRYAWVFTETAKERLMRKAEERGILRHKRRLIFPPDYDENDPDLYPAEEIEDGVDEPLTMELAACALLKDIGVKLPVRHYVTTVSTPTDPYAAGLTLYTNYEFNKRPTDEDIEKIRSYLGFTDEPNLTNATRQSVQTSRALQSSKTLYIVLFSVTPLSIYFKLSYTQPIAHENEPLVRRWRMMTIPYFVRATIHIPERSIAIYKPAAGCSPVANSGISLYSVPRTLQPCSAKLDSLKIDTRTAIVHYAWLIDDDVRIYLLEEAEKRGLLCYGYRLSITDVRELSIPFDQKTEEPDVDEDSSMERVVEDIIREMRLKRWTEQYINFVLLPDKCNVLALTVCTSHELLDSPSDEVVERLRTRFGFTGTPRWYPDSLSFQWVQ</sequence>
<comment type="caution">
    <text evidence="1">The sequence shown here is derived from an EMBL/GenBank/DDBJ whole genome shotgun (WGS) entry which is preliminary data.</text>
</comment>
<proteinExistence type="predicted"/>